<gene>
    <name evidence="4" type="ORF">GCM10011395_09680</name>
</gene>
<evidence type="ECO:0000256" key="2">
    <source>
        <dbReference type="SAM" id="MobiDB-lite"/>
    </source>
</evidence>
<feature type="region of interest" description="Disordered" evidence="2">
    <location>
        <begin position="410"/>
        <end position="452"/>
    </location>
</feature>
<evidence type="ECO:0000256" key="1">
    <source>
        <dbReference type="PROSITE-ProRule" id="PRU00339"/>
    </source>
</evidence>
<sequence length="647" mass="67449">MRTFRLAGSILALSLGGAAAHGQTPDQAAPSPYGVVVTVQPLSDADLLASELRLLAADPHNVQALVRAGELALKLDDDTAAAAFFARADRIDPRNARVKAGEGSLLVTAERPGDALRHFAEAETLGGDPRSFAADRGLAYDLVGEQERAQRDYRLALTAGPNDETQRRYALSLGISGKRELALAQIDPLLRRSDRGAWRTRAFILAMGGDKAGAEKIATSMMPTGMAGGLQPFFEILPTLRPADRAFAVHFGEVRVTAERIADARLVPPLAALGPDPAAPLVVAAVPRPLAVVDAREERRRAKAARKASRSGGRAQIAALTTPPPQPLPAPPAYSGQPVMAAPVVLASNVVRVPPVAAPAPQPPSAPVATFDQRAAPVARAEAAAKPSVAVARTTPAIAVPQTIVPKAATVPPQQPLTGVPLPTTASPAPAPAPAPPSPAVAVSPPSPTPVRSEESILAAIIADITVPGTEQAAQPATVEPSVPPPVKRVAAKPALPEKLPVDQVALDKKAGDKKVADKKIAADRKAAADKKATETKKLADAKKAAEEKKKKDPKVLEPSRVWVQVAGGAYEKDLPKQWTKVRAKSKAFGSKGGWTTPLRATNRILTGPFKSDEDAQSFVNTIAKDGLSGFVFVSDAGQKITKLAGK</sequence>
<dbReference type="InterPro" id="IPR019734">
    <property type="entry name" value="TPR_rpt"/>
</dbReference>
<keyword evidence="1" id="KW-0802">TPR repeat</keyword>
<feature type="compositionally biased region" description="Pro residues" evidence="2">
    <location>
        <begin position="429"/>
        <end position="449"/>
    </location>
</feature>
<evidence type="ECO:0000313" key="5">
    <source>
        <dbReference type="Proteomes" id="UP000618591"/>
    </source>
</evidence>
<organism evidence="4 5">
    <name type="scientific">Sphingomonas psychrolutea</name>
    <dbReference type="NCBI Taxonomy" id="1259676"/>
    <lineage>
        <taxon>Bacteria</taxon>
        <taxon>Pseudomonadati</taxon>
        <taxon>Pseudomonadota</taxon>
        <taxon>Alphaproteobacteria</taxon>
        <taxon>Sphingomonadales</taxon>
        <taxon>Sphingomonadaceae</taxon>
        <taxon>Sphingomonas</taxon>
    </lineage>
</organism>
<dbReference type="SUPFAM" id="SSF48452">
    <property type="entry name" value="TPR-like"/>
    <property type="match status" value="1"/>
</dbReference>
<dbReference type="RefSeq" id="WP_188445737.1">
    <property type="nucleotide sequence ID" value="NZ_BMDW01000004.1"/>
</dbReference>
<dbReference type="PROSITE" id="PS50005">
    <property type="entry name" value="TPR"/>
    <property type="match status" value="1"/>
</dbReference>
<feature type="region of interest" description="Disordered" evidence="2">
    <location>
        <begin position="523"/>
        <end position="555"/>
    </location>
</feature>
<feature type="domain" description="SPOR" evidence="3">
    <location>
        <begin position="559"/>
        <end position="632"/>
    </location>
</feature>
<proteinExistence type="predicted"/>
<protein>
    <recommendedName>
        <fullName evidence="3">SPOR domain-containing protein</fullName>
    </recommendedName>
</protein>
<evidence type="ECO:0000259" key="3">
    <source>
        <dbReference type="Pfam" id="PF05036"/>
    </source>
</evidence>
<dbReference type="Gene3D" id="1.25.40.10">
    <property type="entry name" value="Tetratricopeptide repeat domain"/>
    <property type="match status" value="1"/>
</dbReference>
<keyword evidence="5" id="KW-1185">Reference proteome</keyword>
<reference evidence="5" key="1">
    <citation type="journal article" date="2019" name="Int. J. Syst. Evol. Microbiol.">
        <title>The Global Catalogue of Microorganisms (GCM) 10K type strain sequencing project: providing services to taxonomists for standard genome sequencing and annotation.</title>
        <authorList>
            <consortium name="The Broad Institute Genomics Platform"/>
            <consortium name="The Broad Institute Genome Sequencing Center for Infectious Disease"/>
            <person name="Wu L."/>
            <person name="Ma J."/>
        </authorList>
    </citation>
    <scope>NUCLEOTIDE SEQUENCE [LARGE SCALE GENOMIC DNA]</scope>
    <source>
        <strain evidence="5">CGMCC 1.10106</strain>
    </source>
</reference>
<name>A0ABQ1GD93_9SPHN</name>
<feature type="region of interest" description="Disordered" evidence="2">
    <location>
        <begin position="297"/>
        <end position="334"/>
    </location>
</feature>
<evidence type="ECO:0000313" key="4">
    <source>
        <dbReference type="EMBL" id="GGA41469.1"/>
    </source>
</evidence>
<dbReference type="PRINTS" id="PR01217">
    <property type="entry name" value="PRICHEXTENSN"/>
</dbReference>
<dbReference type="Pfam" id="PF05036">
    <property type="entry name" value="SPOR"/>
    <property type="match status" value="1"/>
</dbReference>
<accession>A0ABQ1GD93</accession>
<dbReference type="InterPro" id="IPR011990">
    <property type="entry name" value="TPR-like_helical_dom_sf"/>
</dbReference>
<feature type="repeat" description="TPR" evidence="1">
    <location>
        <begin position="62"/>
        <end position="95"/>
    </location>
</feature>
<dbReference type="InterPro" id="IPR007730">
    <property type="entry name" value="SPOR-like_dom"/>
</dbReference>
<feature type="compositionally biased region" description="Pro residues" evidence="2">
    <location>
        <begin position="322"/>
        <end position="332"/>
    </location>
</feature>
<comment type="caution">
    <text evidence="4">The sequence shown here is derived from an EMBL/GenBank/DDBJ whole genome shotgun (WGS) entry which is preliminary data.</text>
</comment>
<feature type="compositionally biased region" description="Low complexity" evidence="2">
    <location>
        <begin position="310"/>
        <end position="321"/>
    </location>
</feature>
<dbReference type="Proteomes" id="UP000618591">
    <property type="component" value="Unassembled WGS sequence"/>
</dbReference>
<dbReference type="EMBL" id="BMDW01000004">
    <property type="protein sequence ID" value="GGA41469.1"/>
    <property type="molecule type" value="Genomic_DNA"/>
</dbReference>